<gene>
    <name evidence="14" type="primary">cysH</name>
    <name evidence="16" type="ORF">EDC16_10641</name>
    <name evidence="17" type="ORF">FHQ21_10800</name>
</gene>
<evidence type="ECO:0000256" key="14">
    <source>
        <dbReference type="HAMAP-Rule" id="MF_00063"/>
    </source>
</evidence>
<dbReference type="GO" id="GO:0051539">
    <property type="term" value="F:4 iron, 4 sulfur cluster binding"/>
    <property type="evidence" value="ECO:0007669"/>
    <property type="project" value="UniProtKB-UniRule"/>
</dbReference>
<evidence type="ECO:0000313" key="19">
    <source>
        <dbReference type="Proteomes" id="UP000305526"/>
    </source>
</evidence>
<comment type="function">
    <text evidence="7 14">Catalyzes the formation of sulfite from adenosine 5'-phosphosulfate (APS) using thioredoxin as an electron donor.</text>
</comment>
<keyword evidence="19" id="KW-1185">Reference proteome</keyword>
<feature type="domain" description="Phosphoadenosine phosphosulphate reductase" evidence="15">
    <location>
        <begin position="44"/>
        <end position="216"/>
    </location>
</feature>
<dbReference type="GO" id="GO:0005737">
    <property type="term" value="C:cytoplasm"/>
    <property type="evidence" value="ECO:0007669"/>
    <property type="project" value="UniProtKB-SubCell"/>
</dbReference>
<evidence type="ECO:0000256" key="7">
    <source>
        <dbReference type="ARBA" id="ARBA00024298"/>
    </source>
</evidence>
<dbReference type="NCBIfam" id="TIGR02055">
    <property type="entry name" value="APS_reductase"/>
    <property type="match status" value="1"/>
</dbReference>
<evidence type="ECO:0000256" key="11">
    <source>
        <dbReference type="ARBA" id="ARBA00030894"/>
    </source>
</evidence>
<dbReference type="EMBL" id="SMCP01000006">
    <property type="protein sequence ID" value="TCV86492.1"/>
    <property type="molecule type" value="Genomic_DNA"/>
</dbReference>
<evidence type="ECO:0000256" key="12">
    <source>
        <dbReference type="ARBA" id="ARBA00032041"/>
    </source>
</evidence>
<evidence type="ECO:0000256" key="9">
    <source>
        <dbReference type="ARBA" id="ARBA00024386"/>
    </source>
</evidence>
<feature type="binding site" evidence="14">
    <location>
        <position position="128"/>
    </location>
    <ligand>
        <name>[4Fe-4S] cluster</name>
        <dbReference type="ChEBI" id="CHEBI:49883"/>
    </ligand>
</feature>
<comment type="pathway">
    <text evidence="8 14">Sulfur metabolism; hydrogen sulfide biosynthesis; sulfite from sulfate.</text>
</comment>
<feature type="binding site" evidence="14">
    <location>
        <position position="127"/>
    </location>
    <ligand>
        <name>[4Fe-4S] cluster</name>
        <dbReference type="ChEBI" id="CHEBI:49883"/>
    </ligand>
</feature>
<dbReference type="Proteomes" id="UP000294619">
    <property type="component" value="Unassembled WGS sequence"/>
</dbReference>
<feature type="active site" description="Nucleophile; cysteine thiosulfonate intermediate" evidence="14">
    <location>
        <position position="238"/>
    </location>
</feature>
<proteinExistence type="inferred from homology"/>
<evidence type="ECO:0000259" key="15">
    <source>
        <dbReference type="Pfam" id="PF01507"/>
    </source>
</evidence>
<dbReference type="PANTHER" id="PTHR46482:SF9">
    <property type="entry name" value="5'-ADENYLYLSULFATE REDUCTASE 1, CHLOROPLASTIC"/>
    <property type="match status" value="1"/>
</dbReference>
<comment type="similarity">
    <text evidence="1 14">Belongs to the PAPS reductase family. CysH subfamily.</text>
</comment>
<dbReference type="CDD" id="cd23945">
    <property type="entry name" value="PAPS_reductase"/>
    <property type="match status" value="1"/>
</dbReference>
<feature type="binding site" evidence="14">
    <location>
        <position position="213"/>
    </location>
    <ligand>
        <name>[4Fe-4S] cluster</name>
        <dbReference type="ChEBI" id="CHEBI:49883"/>
    </ligand>
</feature>
<dbReference type="GO" id="GO:0070814">
    <property type="term" value="P:hydrogen sulfide biosynthetic process"/>
    <property type="evidence" value="ECO:0007669"/>
    <property type="project" value="UniProtKB-UniRule"/>
</dbReference>
<comment type="caution">
    <text evidence="16">The sequence shown here is derived from an EMBL/GenBank/DDBJ whole genome shotgun (WGS) entry which is preliminary data.</text>
</comment>
<dbReference type="GO" id="GO:0004604">
    <property type="term" value="F:phosphoadenylyl-sulfate reductase (thioredoxin) activity"/>
    <property type="evidence" value="ECO:0007669"/>
    <property type="project" value="UniProtKB-UniRule"/>
</dbReference>
<comment type="subcellular location">
    <subcellularLocation>
        <location evidence="14">Cytoplasm</location>
    </subcellularLocation>
</comment>
<dbReference type="GO" id="GO:0019379">
    <property type="term" value="P:sulfate assimilation, phosphoadenylyl sulfate reduction by phosphoadenylyl-sulfate reductase (thioredoxin)"/>
    <property type="evidence" value="ECO:0007669"/>
    <property type="project" value="UniProtKB-UniRule"/>
</dbReference>
<dbReference type="InterPro" id="IPR004511">
    <property type="entry name" value="PAPS/APS_Rdtase"/>
</dbReference>
<evidence type="ECO:0000313" key="17">
    <source>
        <dbReference type="EMBL" id="TNG88747.1"/>
    </source>
</evidence>
<evidence type="ECO:0000256" key="8">
    <source>
        <dbReference type="ARBA" id="ARBA00024327"/>
    </source>
</evidence>
<accession>A0A4R3Y4K8</accession>
<dbReference type="Proteomes" id="UP000305526">
    <property type="component" value="Unassembled WGS sequence"/>
</dbReference>
<keyword evidence="6 14" id="KW-0411">Iron-sulfur</keyword>
<dbReference type="NCBIfam" id="TIGR00434">
    <property type="entry name" value="cysH"/>
    <property type="match status" value="1"/>
</dbReference>
<reference evidence="17 19" key="2">
    <citation type="submission" date="2019-05" db="EMBL/GenBank/DDBJ databases">
        <title>Pasteurellaceae isolates from reptiles.</title>
        <authorList>
            <person name="Bojesen A.M."/>
            <person name="Lund E."/>
        </authorList>
    </citation>
    <scope>NUCLEOTIDE SEQUENCE [LARGE SCALE GENOMIC DNA]</scope>
    <source>
        <strain evidence="17 19">ELNT2x</strain>
    </source>
</reference>
<evidence type="ECO:0000256" key="2">
    <source>
        <dbReference type="ARBA" id="ARBA00022490"/>
    </source>
</evidence>
<keyword evidence="2 14" id="KW-0963">Cytoplasm</keyword>
<dbReference type="HAMAP" id="MF_00063">
    <property type="entry name" value="CysH"/>
    <property type="match status" value="1"/>
</dbReference>
<dbReference type="SUPFAM" id="SSF52402">
    <property type="entry name" value="Adenine nucleotide alpha hydrolases-like"/>
    <property type="match status" value="1"/>
</dbReference>
<dbReference type="RefSeq" id="WP_132966998.1">
    <property type="nucleotide sequence ID" value="NZ_LEKL01000029.1"/>
</dbReference>
<evidence type="ECO:0000256" key="10">
    <source>
        <dbReference type="ARBA" id="ARBA00029514"/>
    </source>
</evidence>
<evidence type="ECO:0000256" key="6">
    <source>
        <dbReference type="ARBA" id="ARBA00023014"/>
    </source>
</evidence>
<reference evidence="16 18" key="1">
    <citation type="submission" date="2019-03" db="EMBL/GenBank/DDBJ databases">
        <title>Genomic Encyclopedia of Type Strains, Phase IV (KMG-IV): sequencing the most valuable type-strain genomes for metagenomic binning, comparative biology and taxonomic classification.</title>
        <authorList>
            <person name="Goeker M."/>
        </authorList>
    </citation>
    <scope>NUCLEOTIDE SEQUENCE [LARGE SCALE GENOMIC DNA]</scope>
    <source>
        <strain evidence="16 18">DSM 28140</strain>
    </source>
</reference>
<dbReference type="Gene3D" id="3.40.50.620">
    <property type="entry name" value="HUPs"/>
    <property type="match status" value="1"/>
</dbReference>
<organism evidence="16 18">
    <name type="scientific">Testudinibacter aquarius</name>
    <dbReference type="NCBI Taxonomy" id="1524974"/>
    <lineage>
        <taxon>Bacteria</taxon>
        <taxon>Pseudomonadati</taxon>
        <taxon>Pseudomonadota</taxon>
        <taxon>Gammaproteobacteria</taxon>
        <taxon>Pasteurellales</taxon>
        <taxon>Pasteurellaceae</taxon>
        <taxon>Testudinibacter</taxon>
    </lineage>
</organism>
<sequence>MFKPNLWQIPTIAPQVQQHLAHKTEILIERLQQIAERHQAAKFASSLAVEDMLITDLIAKCGIPIEVFTLDTGRLNPETLALLEQVDQRYPNLTLQSYFPQAAAVQAYVSTQGENAFYDSVEQRQQCCFIRKVEPLNRALQAADAWLSGQRRDQSVTRAELPFSERDQARRIAKYNPIFDWSERDVWAYILHYQVPYNRLYQQGYPSIGCEPCTRPVKAEEDIRAGRWWWENKDSKECGLHTQSA</sequence>
<dbReference type="GO" id="GO:0046872">
    <property type="term" value="F:metal ion binding"/>
    <property type="evidence" value="ECO:0007669"/>
    <property type="project" value="UniProtKB-KW"/>
</dbReference>
<dbReference type="InterPro" id="IPR002500">
    <property type="entry name" value="PAPS_reduct_dom"/>
</dbReference>
<dbReference type="EC" id="1.8.4.10" evidence="9 14"/>
<evidence type="ECO:0000256" key="1">
    <source>
        <dbReference type="ARBA" id="ARBA00009732"/>
    </source>
</evidence>
<dbReference type="EMBL" id="VDGV01000110">
    <property type="protein sequence ID" value="TNG88747.1"/>
    <property type="molecule type" value="Genomic_DNA"/>
</dbReference>
<evidence type="ECO:0000256" key="13">
    <source>
        <dbReference type="ARBA" id="ARBA00048441"/>
    </source>
</evidence>
<dbReference type="PANTHER" id="PTHR46482">
    <property type="entry name" value="5'-ADENYLYLSULFATE REDUCTASE 3, CHLOROPLASTIC"/>
    <property type="match status" value="1"/>
</dbReference>
<evidence type="ECO:0000256" key="4">
    <source>
        <dbReference type="ARBA" id="ARBA00023002"/>
    </source>
</evidence>
<feature type="binding site" evidence="14">
    <location>
        <position position="210"/>
    </location>
    <ligand>
        <name>[4Fe-4S] cluster</name>
        <dbReference type="ChEBI" id="CHEBI:49883"/>
    </ligand>
</feature>
<keyword evidence="3 14" id="KW-0479">Metal-binding</keyword>
<comment type="cofactor">
    <cofactor evidence="14">
        <name>[4Fe-4S] cluster</name>
        <dbReference type="ChEBI" id="CHEBI:49883"/>
    </cofactor>
    <text evidence="14">Binds 1 [4Fe-4S] cluster per subunit.</text>
</comment>
<evidence type="ECO:0000256" key="5">
    <source>
        <dbReference type="ARBA" id="ARBA00023004"/>
    </source>
</evidence>
<dbReference type="Pfam" id="PF01507">
    <property type="entry name" value="PAPS_reduct"/>
    <property type="match status" value="1"/>
</dbReference>
<protein>
    <recommendedName>
        <fullName evidence="10 14">Adenosine 5'-phosphosulfate reductase</fullName>
        <shortName evidence="14">APS reductase</shortName>
        <ecNumber evidence="9 14">1.8.4.10</ecNumber>
    </recommendedName>
    <alternativeName>
        <fullName evidence="12 14">5'-adenylylsulfate reductase</fullName>
    </alternativeName>
    <alternativeName>
        <fullName evidence="11 14">Thioredoxin-dependent 5'-adenylylsulfate reductase</fullName>
    </alternativeName>
</protein>
<dbReference type="InterPro" id="IPR014729">
    <property type="entry name" value="Rossmann-like_a/b/a_fold"/>
</dbReference>
<keyword evidence="5 14" id="KW-0408">Iron</keyword>
<dbReference type="NCBIfam" id="NF002537">
    <property type="entry name" value="PRK02090.1"/>
    <property type="match status" value="1"/>
</dbReference>
<dbReference type="InterPro" id="IPR011798">
    <property type="entry name" value="APS_reductase"/>
</dbReference>
<name>A0A4R3Y4K8_9PAST</name>
<dbReference type="AlphaFoldDB" id="A0A4R3Y4K8"/>
<dbReference type="GO" id="GO:0043866">
    <property type="term" value="F:adenylyl-sulfate reductase (thioredoxin) activity"/>
    <property type="evidence" value="ECO:0007669"/>
    <property type="project" value="UniProtKB-EC"/>
</dbReference>
<dbReference type="PIRSF" id="PIRSF000857">
    <property type="entry name" value="PAPS_reductase"/>
    <property type="match status" value="1"/>
</dbReference>
<evidence type="ECO:0000313" key="18">
    <source>
        <dbReference type="Proteomes" id="UP000294619"/>
    </source>
</evidence>
<evidence type="ECO:0000313" key="16">
    <source>
        <dbReference type="EMBL" id="TCV86492.1"/>
    </source>
</evidence>
<dbReference type="GO" id="GO:0019344">
    <property type="term" value="P:cysteine biosynthetic process"/>
    <property type="evidence" value="ECO:0007669"/>
    <property type="project" value="InterPro"/>
</dbReference>
<evidence type="ECO:0000256" key="3">
    <source>
        <dbReference type="ARBA" id="ARBA00022723"/>
    </source>
</evidence>
<comment type="catalytic activity">
    <reaction evidence="13 14">
        <text>[thioredoxin]-disulfide + sulfite + AMP + 2 H(+) = adenosine 5'-phosphosulfate + [thioredoxin]-dithiol</text>
        <dbReference type="Rhea" id="RHEA:21976"/>
        <dbReference type="Rhea" id="RHEA-COMP:10698"/>
        <dbReference type="Rhea" id="RHEA-COMP:10700"/>
        <dbReference type="ChEBI" id="CHEBI:15378"/>
        <dbReference type="ChEBI" id="CHEBI:17359"/>
        <dbReference type="ChEBI" id="CHEBI:29950"/>
        <dbReference type="ChEBI" id="CHEBI:50058"/>
        <dbReference type="ChEBI" id="CHEBI:58243"/>
        <dbReference type="ChEBI" id="CHEBI:456215"/>
        <dbReference type="EC" id="1.8.4.10"/>
    </reaction>
</comment>
<keyword evidence="4 14" id="KW-0560">Oxidoreductase</keyword>